<dbReference type="InterPro" id="IPR006175">
    <property type="entry name" value="YjgF/YER057c/UK114"/>
</dbReference>
<reference evidence="1 2" key="1">
    <citation type="submission" date="2018-03" db="EMBL/GenBank/DDBJ databases">
        <title>Complete genome sequence and methylome analysis of Pseudomonas mendocina NEB 698.</title>
        <authorList>
            <person name="Morgan R.D."/>
        </authorList>
    </citation>
    <scope>NUCLEOTIDE SEQUENCE [LARGE SCALE GENOMIC DNA]</scope>
    <source>
        <strain evidence="1 2">NEB698</strain>
    </source>
</reference>
<dbReference type="Pfam" id="PF01042">
    <property type="entry name" value="Ribonuc_L-PSP"/>
    <property type="match status" value="1"/>
</dbReference>
<gene>
    <name evidence="1" type="ORF">C7A17_11110</name>
</gene>
<dbReference type="OrthoDB" id="6899345at2"/>
<sequence length="118" mass="12742">MSIQRIDSNPRLSGAVIHGGLVYLSGQVPTDRSQDCAGQTREVLAKIDDLLARAGTDKTRLLTAQIWLKDIATDFSAMNEVWAAWLPQNSAPARATLQAPLASEDVLVEIMLTAALPE</sequence>
<organism evidence="1 2">
    <name type="scientific">Ectopseudomonas mendocina</name>
    <name type="common">Pseudomonas mendocina</name>
    <dbReference type="NCBI Taxonomy" id="300"/>
    <lineage>
        <taxon>Bacteria</taxon>
        <taxon>Pseudomonadati</taxon>
        <taxon>Pseudomonadota</taxon>
        <taxon>Gammaproteobacteria</taxon>
        <taxon>Pseudomonadales</taxon>
        <taxon>Pseudomonadaceae</taxon>
        <taxon>Ectopseudomonas</taxon>
    </lineage>
</organism>
<dbReference type="PANTHER" id="PTHR47328">
    <property type="match status" value="1"/>
</dbReference>
<protein>
    <submittedName>
        <fullName evidence="1">RidA family protein</fullName>
    </submittedName>
</protein>
<dbReference type="Gene3D" id="3.30.1330.40">
    <property type="entry name" value="RutC-like"/>
    <property type="match status" value="1"/>
</dbReference>
<dbReference type="SUPFAM" id="SSF55298">
    <property type="entry name" value="YjgF-like"/>
    <property type="match status" value="1"/>
</dbReference>
<proteinExistence type="predicted"/>
<dbReference type="PANTHER" id="PTHR47328:SF1">
    <property type="entry name" value="RUTC FAMILY PROTEIN YOAB"/>
    <property type="match status" value="1"/>
</dbReference>
<evidence type="ECO:0000313" key="2">
    <source>
        <dbReference type="Proteomes" id="UP000238327"/>
    </source>
</evidence>
<dbReference type="RefSeq" id="WP_106738096.1">
    <property type="nucleotide sequence ID" value="NZ_CP027657.1"/>
</dbReference>
<dbReference type="Proteomes" id="UP000238327">
    <property type="component" value="Chromosome"/>
</dbReference>
<dbReference type="AlphaFoldDB" id="A0A2R3QNH5"/>
<name>A0A2R3QNH5_ECTME</name>
<dbReference type="InterPro" id="IPR035709">
    <property type="entry name" value="YoaB-like"/>
</dbReference>
<accession>A0A2R3QNH5</accession>
<dbReference type="CDD" id="cd06150">
    <property type="entry name" value="YjgF_YER057c_UK114_like_2"/>
    <property type="match status" value="1"/>
</dbReference>
<dbReference type="EMBL" id="CP027657">
    <property type="protein sequence ID" value="AVO53297.1"/>
    <property type="molecule type" value="Genomic_DNA"/>
</dbReference>
<evidence type="ECO:0000313" key="1">
    <source>
        <dbReference type="EMBL" id="AVO53297.1"/>
    </source>
</evidence>
<dbReference type="InterPro" id="IPR035959">
    <property type="entry name" value="RutC-like_sf"/>
</dbReference>